<reference evidence="3" key="2">
    <citation type="submission" date="2023-11" db="EMBL/GenBank/DDBJ databases">
        <title>MicrobeMod: A computational toolkit for identifying prokaryotic methylation and restriction-modification with nanopore sequencing.</title>
        <authorList>
            <person name="Crits-Christoph A."/>
            <person name="Kang S.C."/>
            <person name="Lee H."/>
            <person name="Ostrov N."/>
        </authorList>
    </citation>
    <scope>NUCLEOTIDE SEQUENCE</scope>
    <source>
        <strain evidence="3">ATCC 51242</strain>
    </source>
</reference>
<evidence type="ECO:0000313" key="3">
    <source>
        <dbReference type="EMBL" id="MDX5894673.1"/>
    </source>
</evidence>
<dbReference type="SUPFAM" id="SSF140931">
    <property type="entry name" value="Fic-like"/>
    <property type="match status" value="1"/>
</dbReference>
<dbReference type="InterPro" id="IPR006440">
    <property type="entry name" value="Doc"/>
</dbReference>
<keyword evidence="4" id="KW-1185">Reference proteome</keyword>
<dbReference type="Proteomes" id="UP001281130">
    <property type="component" value="Unassembled WGS sequence"/>
</dbReference>
<dbReference type="InterPro" id="IPR036597">
    <property type="entry name" value="Fido-like_dom_sf"/>
</dbReference>
<dbReference type="PANTHER" id="PTHR39426:SF1">
    <property type="entry name" value="HOMOLOGY TO DEATH-ON-CURING PROTEIN OF PHAGE P1"/>
    <property type="match status" value="1"/>
</dbReference>
<name>A0A023X4J4_RUBRA</name>
<dbReference type="STRING" id="42256.RradSPS_1985"/>
<evidence type="ECO:0000313" key="4">
    <source>
        <dbReference type="Proteomes" id="UP000025229"/>
    </source>
</evidence>
<dbReference type="PROSITE" id="PS51459">
    <property type="entry name" value="FIDO"/>
    <property type="match status" value="1"/>
</dbReference>
<dbReference type="Proteomes" id="UP000025229">
    <property type="component" value="Chromosome"/>
</dbReference>
<organism evidence="2 4">
    <name type="scientific">Rubrobacter radiotolerans</name>
    <name type="common">Arthrobacter radiotolerans</name>
    <dbReference type="NCBI Taxonomy" id="42256"/>
    <lineage>
        <taxon>Bacteria</taxon>
        <taxon>Bacillati</taxon>
        <taxon>Actinomycetota</taxon>
        <taxon>Rubrobacteria</taxon>
        <taxon>Rubrobacterales</taxon>
        <taxon>Rubrobacteraceae</taxon>
        <taxon>Rubrobacter</taxon>
    </lineage>
</organism>
<dbReference type="PIRSF" id="PIRSF018297">
    <property type="entry name" value="Doc"/>
    <property type="match status" value="1"/>
</dbReference>
<dbReference type="InterPro" id="IPR053737">
    <property type="entry name" value="Type_II_TA_Toxin"/>
</dbReference>
<evidence type="ECO:0000313" key="2">
    <source>
        <dbReference type="EMBL" id="AHY47268.1"/>
    </source>
</evidence>
<reference evidence="2 4" key="1">
    <citation type="submission" date="2014-03" db="EMBL/GenBank/DDBJ databases">
        <title>Complete genome sequence of the Radio-Resistant Rubrobacter radiotolerans RSPS-4.</title>
        <authorList>
            <person name="Egas C.C."/>
            <person name="Barroso C.C."/>
            <person name="Froufe H.J.C."/>
            <person name="Pacheco J.J."/>
            <person name="Albuquerque L.L."/>
            <person name="da Costa M.M.S."/>
        </authorList>
    </citation>
    <scope>NUCLEOTIDE SEQUENCE [LARGE SCALE GENOMIC DNA]</scope>
    <source>
        <strain evidence="2 4">RSPS-4</strain>
    </source>
</reference>
<dbReference type="HOGENOM" id="CLU_115697_7_0_11"/>
<dbReference type="AlphaFoldDB" id="A0A023X4J4"/>
<dbReference type="InterPro" id="IPR003812">
    <property type="entry name" value="Fido"/>
</dbReference>
<dbReference type="Gene3D" id="1.20.120.1870">
    <property type="entry name" value="Fic/DOC protein, Fido domain"/>
    <property type="match status" value="1"/>
</dbReference>
<evidence type="ECO:0000259" key="1">
    <source>
        <dbReference type="PROSITE" id="PS51459"/>
    </source>
</evidence>
<sequence>MRERRPTLAEVLLFHQACIERYGGAPGVRDPESLKAALERPWSVAFGTASYPTVHERAAALCESIIRRHPFVDGNKRSALVASAYLLHLGGYRLTAPESEAEELMVSTAEGRYGVEELAVWFRKNSINRKG</sequence>
<dbReference type="KEGG" id="rrd:RradSPS_1985"/>
<dbReference type="RefSeq" id="WP_038682404.1">
    <property type="nucleotide sequence ID" value="NZ_CP007514.1"/>
</dbReference>
<protein>
    <submittedName>
        <fullName evidence="2">Death-on-curing family protein</fullName>
    </submittedName>
    <submittedName>
        <fullName evidence="3">Type II toxin-antitoxin system death-on-curing family toxin</fullName>
    </submittedName>
</protein>
<dbReference type="EMBL" id="JAWXXX010000001">
    <property type="protein sequence ID" value="MDX5894673.1"/>
    <property type="molecule type" value="Genomic_DNA"/>
</dbReference>
<gene>
    <name evidence="2" type="ORF">RradSPS_1985</name>
    <name evidence="3" type="ORF">SIL72_11640</name>
</gene>
<dbReference type="Pfam" id="PF02661">
    <property type="entry name" value="Fic"/>
    <property type="match status" value="1"/>
</dbReference>
<dbReference type="eggNOG" id="COG3654">
    <property type="taxonomic scope" value="Bacteria"/>
</dbReference>
<accession>A0A023X4J4</accession>
<dbReference type="PANTHER" id="PTHR39426">
    <property type="entry name" value="HOMOLOGY TO DEATH-ON-CURING PROTEIN OF PHAGE P1"/>
    <property type="match status" value="1"/>
</dbReference>
<dbReference type="NCBIfam" id="TIGR01550">
    <property type="entry name" value="DOC_P1"/>
    <property type="match status" value="1"/>
</dbReference>
<proteinExistence type="predicted"/>
<dbReference type="EMBL" id="CP007514">
    <property type="protein sequence ID" value="AHY47268.1"/>
    <property type="molecule type" value="Genomic_DNA"/>
</dbReference>
<dbReference type="GO" id="GO:0016301">
    <property type="term" value="F:kinase activity"/>
    <property type="evidence" value="ECO:0007669"/>
    <property type="project" value="InterPro"/>
</dbReference>
<feature type="domain" description="Fido" evidence="1">
    <location>
        <begin position="6"/>
        <end position="124"/>
    </location>
</feature>